<evidence type="ECO:0000256" key="3">
    <source>
        <dbReference type="SAM" id="Phobius"/>
    </source>
</evidence>
<keyword evidence="3" id="KW-1133">Transmembrane helix</keyword>
<dbReference type="PANTHER" id="PTHR35038">
    <property type="entry name" value="DISSIMILATORY SULFITE REDUCTASE SIRA"/>
    <property type="match status" value="1"/>
</dbReference>
<keyword evidence="1" id="KW-0732">Signal</keyword>
<evidence type="ECO:0000256" key="2">
    <source>
        <dbReference type="SAM" id="MobiDB-lite"/>
    </source>
</evidence>
<dbReference type="CDD" id="cd00102">
    <property type="entry name" value="IPT"/>
    <property type="match status" value="1"/>
</dbReference>
<dbReference type="InterPro" id="IPR051829">
    <property type="entry name" value="Multiheme_Cytochr_ET"/>
</dbReference>
<dbReference type="Gene3D" id="2.60.40.10">
    <property type="entry name" value="Immunoglobulins"/>
    <property type="match status" value="7"/>
</dbReference>
<feature type="domain" description="IPT/TIG" evidence="4">
    <location>
        <begin position="461"/>
        <end position="547"/>
    </location>
</feature>
<protein>
    <submittedName>
        <fullName evidence="5">IPT/TIG domain-containing protein</fullName>
    </submittedName>
</protein>
<dbReference type="EMBL" id="JAEMHM010000010">
    <property type="protein sequence ID" value="MBJ6725716.1"/>
    <property type="molecule type" value="Genomic_DNA"/>
</dbReference>
<keyword evidence="6" id="KW-1185">Reference proteome</keyword>
<dbReference type="InterPro" id="IPR014756">
    <property type="entry name" value="Ig_E-set"/>
</dbReference>
<feature type="transmembrane region" description="Helical" evidence="3">
    <location>
        <begin position="12"/>
        <end position="33"/>
    </location>
</feature>
<gene>
    <name evidence="5" type="ORF">JFN93_13430</name>
</gene>
<sequence length="1670" mass="167908">MGKAIRSKIKGMGWQAKVTLILVCTLLTSIFMYQGLYHPGQGDATPVATQGWSTVYGGTSFPVAGGYTYAITPAANSNRMLVVAVSSTITAAATQTCTVTYGGKSLTQAVGDGTTSAQQHTYLFYLNDANIAAATGTTLIATVTGGTSAYNHVMAAVYTGVDQSASPITNSQNYNGGATSSSAIGPFATALTIGSGDQAVEVVNLTRTGSTTARTVGTWATNWASTFTASGSNSSGSQYAVSTTIGSDSTAGTTTSQHTVNSSNTALRSMSAMSLKSAPTLTAAAPASAAPGTSNLSVNLTGTNLSSGTLTANFGAGITVNNITYVSATQATANISIDAAAAYGYRTVTVTGANGVATGANLFSVINPNGPTISTISPATGGQGGTQTITITGSNYQSGATVSFSGTGVTVSSTNVVNATTITANVTVASSAATGVRDVTITNPDTSAGTKLSGFTVTAAPTVTAASPVNGKLGWTGNVTVTGTNFASGAVAYFNDAGVTVNSTTFVSSTSLTANVTVASNATLGGRKIQVTNPDAGVGVSASNLFTAVDPAVTPTITSLTQTTLGQGATGETFTITGTNFVSGSTVSFSGSYVTSVTTTYVNATTLNVAVNVSTSATGTATLTVTNPDTQTATTTITFTSRPGSTLTAAPNNGYTGISGLNVVLTGTNFQSGAVASFSNSGITVNSTTYQSSTQLTANINIASNATAGASSVTITNPDGGTRSVSSVFTVSPVGVFSAAPALAQGATQTVTITGQGFAAGASVAVSGTGISLGTPTIVDANHITISMTADPAATLGNRDITVTVGTSTGTGTGVLSINGGPSLTGLSPATLRQGDTADVTITGGNLQPGVTIQFNGTGVTMNSATYVSATQLTANVTIDPNAALGAQTVTLVNPDGGKITGGSFTIALTGKTIAGAVSFTRITDTSIAMVIAYSGDGDNDGSCTVSYGATSGYELGTVTATKANGVYTANFNNLAGGADGAGKLYYFQVNFSDADGVIGNPQVALTQPTRANALIHNSQNTFSAKWAQGWGIDGGKYGAFTCSTCHNNQTSNAKLVATSIQTPSLENWSSNGASSVTIVYNNPATTMGNDGQHATSTNVCEACHARTAHHKFNNAGADHNGTVDCTTCHAHNEGFIPSCKTCHATAQGNNGYRRQIVGNGGDFFTNMSGHGTFADISSKTCTVCHDSSSHRSYSDGVSVALANADTGAKVVYDGTAATAPATAGVCLSCHDADGATRLGNIALAPFTASNDFTAPTNVNQYWPASGGAHQVYMQCFNCHGNSKGTDGSTTNPKYNGHASGRTHMLQDSAFDVTNPNAYCFNCHNAASTDPNKSTKDISGQFALTNKHVTAKCFDCHGDENNATDSMHSLRSGSQTYASGVIAGNLSNSTGRSMTWSTTSWGGATASASIPSNGATGEWQICFKCHAAVGTGTTPDVNNASYTNAGALTNLALEFNPNNGSAHPVVVALNNQVGSTAPRALTTAKMQAAWQNVGSQVMSCSDCHATSSTGGKGPHGSSIKWMLTGTNKAWPYTLASYNGTSTGGTLRSVGTLTTGSGTNDGLFCLNCHTISGTNSFHSVAASFPEQHSNTSGPAQCANCHIRVPHGGKISRLLQTTNAPARYRASGTSSSTPLFKAWGKTGVTVKGASYSGNFGSSCSEHSGGASGGEAW</sequence>
<dbReference type="Proteomes" id="UP000636888">
    <property type="component" value="Unassembled WGS sequence"/>
</dbReference>
<evidence type="ECO:0000256" key="1">
    <source>
        <dbReference type="ARBA" id="ARBA00022729"/>
    </source>
</evidence>
<evidence type="ECO:0000259" key="4">
    <source>
        <dbReference type="Pfam" id="PF01833"/>
    </source>
</evidence>
<keyword evidence="3" id="KW-0812">Transmembrane</keyword>
<dbReference type="InterPro" id="IPR036280">
    <property type="entry name" value="Multihaem_cyt_sf"/>
</dbReference>
<name>A0A8J7LZ05_9BACT</name>
<dbReference type="SUPFAM" id="SSF81296">
    <property type="entry name" value="E set domains"/>
    <property type="match status" value="4"/>
</dbReference>
<dbReference type="SUPFAM" id="SSF48695">
    <property type="entry name" value="Multiheme cytochromes"/>
    <property type="match status" value="3"/>
</dbReference>
<accession>A0A8J7LZ05</accession>
<dbReference type="Pfam" id="PF01833">
    <property type="entry name" value="TIG"/>
    <property type="match status" value="2"/>
</dbReference>
<proteinExistence type="predicted"/>
<reference evidence="5" key="1">
    <citation type="submission" date="2020-12" db="EMBL/GenBank/DDBJ databases">
        <title>Geomonas sp. Red875, isolated from river sediment.</title>
        <authorList>
            <person name="Xu Z."/>
            <person name="Zhang Z."/>
            <person name="Masuda Y."/>
            <person name="Itoh H."/>
            <person name="Senoo K."/>
        </authorList>
    </citation>
    <scope>NUCLEOTIDE SEQUENCE</scope>
    <source>
        <strain evidence="5">Red875</strain>
    </source>
</reference>
<feature type="region of interest" description="Disordered" evidence="2">
    <location>
        <begin position="230"/>
        <end position="262"/>
    </location>
</feature>
<comment type="caution">
    <text evidence="5">The sequence shown here is derived from an EMBL/GenBank/DDBJ whole genome shotgun (WGS) entry which is preliminary data.</text>
</comment>
<dbReference type="GO" id="GO:0016491">
    <property type="term" value="F:oxidoreductase activity"/>
    <property type="evidence" value="ECO:0007669"/>
    <property type="project" value="TreeGrafter"/>
</dbReference>
<keyword evidence="3" id="KW-0472">Membrane</keyword>
<dbReference type="InterPro" id="IPR013783">
    <property type="entry name" value="Ig-like_fold"/>
</dbReference>
<dbReference type="RefSeq" id="WP_199384606.1">
    <property type="nucleotide sequence ID" value="NZ_JAEMHM010000010.1"/>
</dbReference>
<dbReference type="PANTHER" id="PTHR35038:SF6">
    <property type="entry name" value="SURFACE LOCALIZED DECAHEME CYTOCHROME C LIPOPROTEIN"/>
    <property type="match status" value="1"/>
</dbReference>
<evidence type="ECO:0000313" key="5">
    <source>
        <dbReference type="EMBL" id="MBJ6725716.1"/>
    </source>
</evidence>
<dbReference type="InterPro" id="IPR002909">
    <property type="entry name" value="IPT_dom"/>
</dbReference>
<organism evidence="5 6">
    <name type="scientific">Geomesophilobacter sediminis</name>
    <dbReference type="NCBI Taxonomy" id="2798584"/>
    <lineage>
        <taxon>Bacteria</taxon>
        <taxon>Pseudomonadati</taxon>
        <taxon>Thermodesulfobacteriota</taxon>
        <taxon>Desulfuromonadia</taxon>
        <taxon>Geobacterales</taxon>
        <taxon>Geobacteraceae</taxon>
        <taxon>Geomesophilobacter</taxon>
    </lineage>
</organism>
<evidence type="ECO:0000313" key="6">
    <source>
        <dbReference type="Proteomes" id="UP000636888"/>
    </source>
</evidence>
<feature type="domain" description="IPT/TIG" evidence="4">
    <location>
        <begin position="371"/>
        <end position="452"/>
    </location>
</feature>